<comment type="similarity">
    <text evidence="1">Belongs to the N(4)/N(6)-methyltransferase family.</text>
</comment>
<evidence type="ECO:0000256" key="2">
    <source>
        <dbReference type="ARBA" id="ARBA00022603"/>
    </source>
</evidence>
<organism evidence="6 7">
    <name type="scientific">Cloacibacillus evryensis</name>
    <dbReference type="NCBI Taxonomy" id="508460"/>
    <lineage>
        <taxon>Bacteria</taxon>
        <taxon>Thermotogati</taxon>
        <taxon>Synergistota</taxon>
        <taxon>Synergistia</taxon>
        <taxon>Synergistales</taxon>
        <taxon>Synergistaceae</taxon>
        <taxon>Cloacibacillus</taxon>
    </lineage>
</organism>
<dbReference type="EMBL" id="JANFYT010000001">
    <property type="protein sequence ID" value="MCQ4812924.1"/>
    <property type="molecule type" value="Genomic_DNA"/>
</dbReference>
<keyword evidence="7" id="KW-1185">Reference proteome</keyword>
<dbReference type="GO" id="GO:0008170">
    <property type="term" value="F:N-methyltransferase activity"/>
    <property type="evidence" value="ECO:0007669"/>
    <property type="project" value="InterPro"/>
</dbReference>
<dbReference type="GO" id="GO:0032259">
    <property type="term" value="P:methylation"/>
    <property type="evidence" value="ECO:0007669"/>
    <property type="project" value="UniProtKB-KW"/>
</dbReference>
<name>A0AAW5K4I4_9BACT</name>
<comment type="caution">
    <text evidence="6">The sequence shown here is derived from an EMBL/GenBank/DDBJ whole genome shotgun (WGS) entry which is preliminary data.</text>
</comment>
<dbReference type="PROSITE" id="PS00092">
    <property type="entry name" value="N6_MTASE"/>
    <property type="match status" value="1"/>
</dbReference>
<dbReference type="RefSeq" id="WP_256181137.1">
    <property type="nucleotide sequence ID" value="NZ_JANFYT010000001.1"/>
</dbReference>
<keyword evidence="2" id="KW-0489">Methyltransferase</keyword>
<evidence type="ECO:0000256" key="4">
    <source>
        <dbReference type="ARBA" id="ARBA00022691"/>
    </source>
</evidence>
<dbReference type="PRINTS" id="PR00506">
    <property type="entry name" value="D21N6MTFRASE"/>
</dbReference>
<accession>A0AAW5K4I4</accession>
<sequence length="659" mass="74605">MNNSAFRIPHSKLKMHTPSLADEHFAALAALFPNAVTETIDENGTVVRAIDKDVLMQEISAHVVEGREERYQFTWPDKRKSILLANAPIAAALRPCRAESVDFDTTENLYIEGDNLDVLKLLRETYLGRVKMIYIDPPYNTGHDFVYEDDFSIRNEEFGIRNLDVDEQGNRLVQNLDSNGRFHTDWLNMLYPRLRIARDFLTEDGVIFISIDDNEVDNLKKIANEVFGSQNFIAQLVWQRAFSPKNDARFVSNSHDYVLMYAKALNSFTIGRLPRTEEANARYSNPDNDPRGVWMSSDISVKTYNPNTDYPITAPSGRVIEPPTGRCWSLSKNEFLERLHDNRIWFGPDGNGAPRIKRFLTDLKFDGMAPTSIMLHKDVGHSQEGSQEVTKLLEAGVFDGPKPVRLLRRLLTLANLKQDSIVLDFFSGSATTAHAVMQLNAEDGGHRKFVLVQIPELTDEKSEAAKAGYSTICEIGKERIRRAGAKINSELGIRKAELKSDNSELQGNSEFRTPNSALDIGFRVLKLDSSNMKDVYYTPDELLMAVQRQQSIFGFMDNIKEDRSPEDLLFQVLLDFGIPLSSPIRKAEFGTLNCTVFDVANGYLLACFEQVDTDLITTIAKMKPYHVVFRDSSFISDSAMVNFEQVFNTYSPSTIRRVL</sequence>
<protein>
    <submittedName>
        <fullName evidence="6">Site-specific DNA-methyltransferase</fullName>
    </submittedName>
</protein>
<dbReference type="SUPFAM" id="SSF53335">
    <property type="entry name" value="S-adenosyl-L-methionine-dependent methyltransferases"/>
    <property type="match status" value="1"/>
</dbReference>
<evidence type="ECO:0000313" key="6">
    <source>
        <dbReference type="EMBL" id="MCQ4812924.1"/>
    </source>
</evidence>
<dbReference type="InterPro" id="IPR002052">
    <property type="entry name" value="DNA_methylase_N6_adenine_CS"/>
</dbReference>
<keyword evidence="4" id="KW-0949">S-adenosyl-L-methionine</keyword>
<reference evidence="6 7" key="1">
    <citation type="submission" date="2022-06" db="EMBL/GenBank/DDBJ databases">
        <title>Isolation of gut microbiota from human fecal samples.</title>
        <authorList>
            <person name="Pamer E.G."/>
            <person name="Barat B."/>
            <person name="Waligurski E."/>
            <person name="Medina S."/>
            <person name="Paddock L."/>
            <person name="Mostad J."/>
        </authorList>
    </citation>
    <scope>NUCLEOTIDE SEQUENCE [LARGE SCALE GENOMIC DNA]</scope>
    <source>
        <strain evidence="6 7">DFI.9.90</strain>
    </source>
</reference>
<dbReference type="Gene3D" id="3.40.50.150">
    <property type="entry name" value="Vaccinia Virus protein VP39"/>
    <property type="match status" value="1"/>
</dbReference>
<evidence type="ECO:0000256" key="1">
    <source>
        <dbReference type="ARBA" id="ARBA00006594"/>
    </source>
</evidence>
<dbReference type="GO" id="GO:0003677">
    <property type="term" value="F:DNA binding"/>
    <property type="evidence" value="ECO:0007669"/>
    <property type="project" value="InterPro"/>
</dbReference>
<dbReference type="Pfam" id="PF01555">
    <property type="entry name" value="N6_N4_Mtase"/>
    <property type="match status" value="1"/>
</dbReference>
<dbReference type="InterPro" id="IPR002941">
    <property type="entry name" value="DNA_methylase_N4/N6"/>
</dbReference>
<evidence type="ECO:0000313" key="7">
    <source>
        <dbReference type="Proteomes" id="UP001205919"/>
    </source>
</evidence>
<keyword evidence="3" id="KW-0808">Transferase</keyword>
<evidence type="ECO:0000259" key="5">
    <source>
        <dbReference type="Pfam" id="PF01555"/>
    </source>
</evidence>
<evidence type="ECO:0000256" key="3">
    <source>
        <dbReference type="ARBA" id="ARBA00022679"/>
    </source>
</evidence>
<dbReference type="InterPro" id="IPR029063">
    <property type="entry name" value="SAM-dependent_MTases_sf"/>
</dbReference>
<dbReference type="InterPro" id="IPR002295">
    <property type="entry name" value="N4/N6-MTase_EcoPI_Mod-like"/>
</dbReference>
<dbReference type="Proteomes" id="UP001205919">
    <property type="component" value="Unassembled WGS sequence"/>
</dbReference>
<gene>
    <name evidence="6" type="ORF">NE630_00640</name>
</gene>
<proteinExistence type="inferred from homology"/>
<dbReference type="PIRSF" id="PIRSF015855">
    <property type="entry name" value="TypeIII_Mtase_mKpnI"/>
    <property type="match status" value="1"/>
</dbReference>
<dbReference type="AlphaFoldDB" id="A0AAW5K4I4"/>
<feature type="domain" description="DNA methylase N-4/N-6" evidence="5">
    <location>
        <begin position="130"/>
        <end position="460"/>
    </location>
</feature>